<dbReference type="PROSITE" id="PS51708">
    <property type="entry name" value="CHAD"/>
    <property type="match status" value="1"/>
</dbReference>
<dbReference type="EMBL" id="RBXT01000001">
    <property type="protein sequence ID" value="RKT79485.1"/>
    <property type="molecule type" value="Genomic_DNA"/>
</dbReference>
<reference evidence="2 3" key="1">
    <citation type="submission" date="2018-10" db="EMBL/GenBank/DDBJ databases">
        <title>Sequencing the genomes of 1000 actinobacteria strains.</title>
        <authorList>
            <person name="Klenk H.-P."/>
        </authorList>
    </citation>
    <scope>NUCLEOTIDE SEQUENCE [LARGE SCALE GENOMIC DNA]</scope>
    <source>
        <strain evidence="2 3">DSM 44267</strain>
    </source>
</reference>
<organism evidence="2 3">
    <name type="scientific">Terracoccus luteus</name>
    <dbReference type="NCBI Taxonomy" id="53356"/>
    <lineage>
        <taxon>Bacteria</taxon>
        <taxon>Bacillati</taxon>
        <taxon>Actinomycetota</taxon>
        <taxon>Actinomycetes</taxon>
        <taxon>Micrococcales</taxon>
        <taxon>Intrasporangiaceae</taxon>
        <taxon>Terracoccus</taxon>
    </lineage>
</organism>
<keyword evidence="3" id="KW-1185">Reference proteome</keyword>
<dbReference type="SMART" id="SM00880">
    <property type="entry name" value="CHAD"/>
    <property type="match status" value="1"/>
</dbReference>
<evidence type="ECO:0000313" key="2">
    <source>
        <dbReference type="EMBL" id="RKT79485.1"/>
    </source>
</evidence>
<feature type="domain" description="CHAD" evidence="1">
    <location>
        <begin position="6"/>
        <end position="291"/>
    </location>
</feature>
<dbReference type="Proteomes" id="UP000278440">
    <property type="component" value="Unassembled WGS sequence"/>
</dbReference>
<dbReference type="Pfam" id="PF05235">
    <property type="entry name" value="CHAD"/>
    <property type="match status" value="1"/>
</dbReference>
<sequence>MRDGADAPAGDLLRQRLREQRDRVEAADAALRAGDDPEALHDLRVAMRRVRTALATFRPLLDRSVTEPLRDELRHVSGELGRARDHEVVVERLEALLADEPEALVRGPVAERLASLTRTARSEGGAEVEATLAGTRYAAALTLLGVVADDPPLTDAATRPGRRFEKRRLAREVARVVERSDAAVALGDEHARGEALHDARKAAKRLRYAAEAMTPALPTRSRRLARRATALQQRLGDHHDALVTRDVLLATAAEADAAGEPSFTYGRWHALEGVRAADLEAQARDEVDRLRG</sequence>
<dbReference type="PANTHER" id="PTHR39339:SF1">
    <property type="entry name" value="CHAD DOMAIN-CONTAINING PROTEIN"/>
    <property type="match status" value="1"/>
</dbReference>
<dbReference type="InterPro" id="IPR038186">
    <property type="entry name" value="CHAD_dom_sf"/>
</dbReference>
<comment type="caution">
    <text evidence="2">The sequence shown here is derived from an EMBL/GenBank/DDBJ whole genome shotgun (WGS) entry which is preliminary data.</text>
</comment>
<dbReference type="RefSeq" id="WP_121034384.1">
    <property type="nucleotide sequence ID" value="NZ_RBXT01000001.1"/>
</dbReference>
<dbReference type="OrthoDB" id="9777271at2"/>
<evidence type="ECO:0000313" key="3">
    <source>
        <dbReference type="Proteomes" id="UP000278440"/>
    </source>
</evidence>
<protein>
    <submittedName>
        <fullName evidence="2">CHAD domain-containing protein</fullName>
    </submittedName>
</protein>
<proteinExistence type="predicted"/>
<evidence type="ECO:0000259" key="1">
    <source>
        <dbReference type="PROSITE" id="PS51708"/>
    </source>
</evidence>
<name>A0A495Y262_9MICO</name>
<dbReference type="Gene3D" id="1.40.20.10">
    <property type="entry name" value="CHAD domain"/>
    <property type="match status" value="1"/>
</dbReference>
<dbReference type="AlphaFoldDB" id="A0A495Y262"/>
<accession>A0A495Y262</accession>
<gene>
    <name evidence="2" type="ORF">DFJ68_2958</name>
</gene>
<dbReference type="PANTHER" id="PTHR39339">
    <property type="entry name" value="SLR1444 PROTEIN"/>
    <property type="match status" value="1"/>
</dbReference>
<dbReference type="InterPro" id="IPR007899">
    <property type="entry name" value="CHAD_dom"/>
</dbReference>